<evidence type="ECO:0000256" key="3">
    <source>
        <dbReference type="ARBA" id="ARBA00023163"/>
    </source>
</evidence>
<dbReference type="PROSITE" id="PS01124">
    <property type="entry name" value="HTH_ARAC_FAMILY_2"/>
    <property type="match status" value="1"/>
</dbReference>
<gene>
    <name evidence="5" type="ORF">C0068_15490</name>
</gene>
<dbReference type="InterPro" id="IPR020449">
    <property type="entry name" value="Tscrpt_reg_AraC-type_HTH"/>
</dbReference>
<dbReference type="PANTHER" id="PTHR47894">
    <property type="entry name" value="HTH-TYPE TRANSCRIPTIONAL REGULATOR GADX"/>
    <property type="match status" value="1"/>
</dbReference>
<evidence type="ECO:0000256" key="1">
    <source>
        <dbReference type="ARBA" id="ARBA00023015"/>
    </source>
</evidence>
<dbReference type="Gene3D" id="1.10.10.60">
    <property type="entry name" value="Homeodomain-like"/>
    <property type="match status" value="1"/>
</dbReference>
<dbReference type="EMBL" id="PQGG01000035">
    <property type="protein sequence ID" value="POP51755.1"/>
    <property type="molecule type" value="Genomic_DNA"/>
</dbReference>
<dbReference type="Pfam" id="PF12625">
    <property type="entry name" value="Arabinose_bd"/>
    <property type="match status" value="1"/>
</dbReference>
<dbReference type="GO" id="GO:0005829">
    <property type="term" value="C:cytosol"/>
    <property type="evidence" value="ECO:0007669"/>
    <property type="project" value="TreeGrafter"/>
</dbReference>
<dbReference type="InterPro" id="IPR009057">
    <property type="entry name" value="Homeodomain-like_sf"/>
</dbReference>
<accession>A0A2S4HCP1</accession>
<evidence type="ECO:0000313" key="6">
    <source>
        <dbReference type="Proteomes" id="UP000237222"/>
    </source>
</evidence>
<organism evidence="5 6">
    <name type="scientific">Zhongshania marina</name>
    <dbReference type="NCBI Taxonomy" id="2304603"/>
    <lineage>
        <taxon>Bacteria</taxon>
        <taxon>Pseudomonadati</taxon>
        <taxon>Pseudomonadota</taxon>
        <taxon>Gammaproteobacteria</taxon>
        <taxon>Cellvibrionales</taxon>
        <taxon>Spongiibacteraceae</taxon>
        <taxon>Zhongshania</taxon>
    </lineage>
</organism>
<reference evidence="5" key="1">
    <citation type="submission" date="2018-01" db="EMBL/GenBank/DDBJ databases">
        <authorList>
            <person name="Yu X.-D."/>
        </authorList>
    </citation>
    <scope>NUCLEOTIDE SEQUENCE</scope>
    <source>
        <strain evidence="5">ZX-21</strain>
    </source>
</reference>
<keyword evidence="3" id="KW-0804">Transcription</keyword>
<dbReference type="GO" id="GO:0000976">
    <property type="term" value="F:transcription cis-regulatory region binding"/>
    <property type="evidence" value="ECO:0007669"/>
    <property type="project" value="TreeGrafter"/>
</dbReference>
<proteinExistence type="predicted"/>
<dbReference type="GO" id="GO:0003700">
    <property type="term" value="F:DNA-binding transcription factor activity"/>
    <property type="evidence" value="ECO:0007669"/>
    <property type="project" value="InterPro"/>
</dbReference>
<protein>
    <recommendedName>
        <fullName evidence="4">HTH araC/xylS-type domain-containing protein</fullName>
    </recommendedName>
</protein>
<dbReference type="PRINTS" id="PR00032">
    <property type="entry name" value="HTHARAC"/>
</dbReference>
<dbReference type="RefSeq" id="WP_103685380.1">
    <property type="nucleotide sequence ID" value="NZ_PQGG01000035.1"/>
</dbReference>
<dbReference type="InterPro" id="IPR018060">
    <property type="entry name" value="HTH_AraC"/>
</dbReference>
<dbReference type="PANTHER" id="PTHR47894:SF1">
    <property type="entry name" value="HTH-TYPE TRANSCRIPTIONAL REGULATOR VQSM"/>
    <property type="match status" value="1"/>
</dbReference>
<feature type="domain" description="HTH araC/xylS-type" evidence="4">
    <location>
        <begin position="230"/>
        <end position="328"/>
    </location>
</feature>
<evidence type="ECO:0000313" key="5">
    <source>
        <dbReference type="EMBL" id="POP51755.1"/>
    </source>
</evidence>
<keyword evidence="1" id="KW-0805">Transcription regulation</keyword>
<comment type="caution">
    <text evidence="5">The sequence shown here is derived from an EMBL/GenBank/DDBJ whole genome shotgun (WGS) entry which is preliminary data.</text>
</comment>
<name>A0A2S4HCP1_9GAMM</name>
<dbReference type="InterPro" id="IPR032687">
    <property type="entry name" value="AraC-type_N"/>
</dbReference>
<dbReference type="SUPFAM" id="SSF46689">
    <property type="entry name" value="Homeodomain-like"/>
    <property type="match status" value="1"/>
</dbReference>
<dbReference type="Proteomes" id="UP000237222">
    <property type="component" value="Unassembled WGS sequence"/>
</dbReference>
<evidence type="ECO:0000256" key="2">
    <source>
        <dbReference type="ARBA" id="ARBA00023125"/>
    </source>
</evidence>
<dbReference type="Pfam" id="PF12833">
    <property type="entry name" value="HTH_18"/>
    <property type="match status" value="1"/>
</dbReference>
<dbReference type="AlphaFoldDB" id="A0A2S4HCP1"/>
<dbReference type="SMART" id="SM00342">
    <property type="entry name" value="HTH_ARAC"/>
    <property type="match status" value="1"/>
</dbReference>
<dbReference type="OrthoDB" id="6194859at2"/>
<sequence>MLAQLQVSGDLAGLLRDYLQEQGDIHCELYTRLQSFSASSRMSFGQWWDLLDRLQARFPNRMVGLELGQRVRPSHLGVIGYLTLASDTVADALAAFQRYQRLLHDGDKAAMQLNDGVMTLYWSRDYGPSSRLSDEVLVAGLLNFIRVMTARPSLAAMQVDFTFAAPADINPYQAVFASPVLFSQAYTALHFPVSYLELPVSNSDPTLRELLERQAQASIAVLPQDENFSHALRGALLRGLQSGRTGSSAIAAMLNMSERTLFRRLQDQGLNFKQLQSQIRMQLAREYLADARLTQSEIALLLGYSEQSAFNRAFKRETGMTPRQFQLTT</sequence>
<keyword evidence="2" id="KW-0238">DNA-binding</keyword>
<evidence type="ECO:0000259" key="4">
    <source>
        <dbReference type="PROSITE" id="PS01124"/>
    </source>
</evidence>